<keyword evidence="3" id="KW-0804">Transcription</keyword>
<keyword evidence="1" id="KW-0805">Transcription regulation</keyword>
<gene>
    <name evidence="5" type="ORF">JCM19237_2215</name>
</gene>
<dbReference type="InterPro" id="IPR018062">
    <property type="entry name" value="HTH_AraC-typ_CS"/>
</dbReference>
<dbReference type="Proteomes" id="UP000029227">
    <property type="component" value="Unassembled WGS sequence"/>
</dbReference>
<dbReference type="Gene3D" id="1.10.10.60">
    <property type="entry name" value="Homeodomain-like"/>
    <property type="match status" value="1"/>
</dbReference>
<dbReference type="InterPro" id="IPR018060">
    <property type="entry name" value="HTH_AraC"/>
</dbReference>
<evidence type="ECO:0000256" key="3">
    <source>
        <dbReference type="ARBA" id="ARBA00023163"/>
    </source>
</evidence>
<feature type="domain" description="HTH araC/xylS-type" evidence="4">
    <location>
        <begin position="238"/>
        <end position="336"/>
    </location>
</feature>
<dbReference type="STRING" id="754436.JCM19237_2215"/>
<evidence type="ECO:0000256" key="2">
    <source>
        <dbReference type="ARBA" id="ARBA00023125"/>
    </source>
</evidence>
<dbReference type="Gene3D" id="3.40.50.880">
    <property type="match status" value="1"/>
</dbReference>
<dbReference type="GO" id="GO:0043565">
    <property type="term" value="F:sequence-specific DNA binding"/>
    <property type="evidence" value="ECO:0007669"/>
    <property type="project" value="InterPro"/>
</dbReference>
<protein>
    <submittedName>
        <fullName evidence="5">Transcriptional regulator AraC family</fullName>
    </submittedName>
</protein>
<evidence type="ECO:0000259" key="4">
    <source>
        <dbReference type="PROSITE" id="PS01124"/>
    </source>
</evidence>
<dbReference type="SUPFAM" id="SSF52317">
    <property type="entry name" value="Class I glutamine amidotransferase-like"/>
    <property type="match status" value="1"/>
</dbReference>
<proteinExistence type="predicted"/>
<dbReference type="Pfam" id="PF12833">
    <property type="entry name" value="HTH_18"/>
    <property type="match status" value="1"/>
</dbReference>
<reference evidence="5 6" key="1">
    <citation type="journal article" date="2014" name="Genome Announc.">
        <title>Draft Genome Sequences of Two Vibrionaceae Species, Vibrio ponticus C121 and Photobacterium aphoticum C119, Isolated as Coral Reef Microbiota.</title>
        <authorList>
            <person name="Al-saari N."/>
            <person name="Meirelles P.M."/>
            <person name="Mino S."/>
            <person name="Suda W."/>
            <person name="Oshima K."/>
            <person name="Hattori M."/>
            <person name="Ohkuma M."/>
            <person name="Thompson F.L."/>
            <person name="Gomez-Gil B."/>
            <person name="Sawabe T."/>
            <person name="Sawabe T."/>
        </authorList>
    </citation>
    <scope>NUCLEOTIDE SEQUENCE [LARGE SCALE GENOMIC DNA]</scope>
    <source>
        <strain evidence="5 6">JCM 19237</strain>
    </source>
</reference>
<dbReference type="PROSITE" id="PS01124">
    <property type="entry name" value="HTH_ARAC_FAMILY_2"/>
    <property type="match status" value="1"/>
</dbReference>
<dbReference type="InterPro" id="IPR002818">
    <property type="entry name" value="DJ-1/PfpI"/>
</dbReference>
<dbReference type="SMART" id="SM00342">
    <property type="entry name" value="HTH_ARAC"/>
    <property type="match status" value="1"/>
</dbReference>
<dbReference type="PANTHER" id="PTHR43280">
    <property type="entry name" value="ARAC-FAMILY TRANSCRIPTIONAL REGULATOR"/>
    <property type="match status" value="1"/>
</dbReference>
<keyword evidence="2" id="KW-0238">DNA-binding</keyword>
<organism evidence="5 6">
    <name type="scientific">Photobacterium aphoticum</name>
    <dbReference type="NCBI Taxonomy" id="754436"/>
    <lineage>
        <taxon>Bacteria</taxon>
        <taxon>Pseudomonadati</taxon>
        <taxon>Pseudomonadota</taxon>
        <taxon>Gammaproteobacteria</taxon>
        <taxon>Vibrionales</taxon>
        <taxon>Vibrionaceae</taxon>
        <taxon>Photobacterium</taxon>
    </lineage>
</organism>
<dbReference type="InterPro" id="IPR009057">
    <property type="entry name" value="Homeodomain-like_sf"/>
</dbReference>
<name>A0A090QQH7_9GAMM</name>
<sequence length="337" mass="37253">MPDSVSVSTNNPSAPDVRFLLIPLPAFNLLPFGGFLDKLRFSADEEDHSQQKYCQWTVAGLTKGALLSSSGVAIDIPTALDELDLADYDYVVMFGGRSAQASMAEAPAYKPFLRRAAAKGLTLVSVDNATFLLAAAGLLMQREVAVHWRHVPEFEQAFPDVSVQADQLFCLDGKRISCVGGAAAIELAVALVARHCGQTKAVKGLADMLVDNLRSQRHAIRSYDDVMAAGASASRHVQRAIVLMHHDITQRKTIEALAAELGVCRRQLDRLFTDEFALTTSQYWMMIRMNHACWRLRHSTYRLSDIAEEVGFTDVSYFGKVFKRHVGCTPKQYIAEK</sequence>
<dbReference type="InterPro" id="IPR029062">
    <property type="entry name" value="Class_I_gatase-like"/>
</dbReference>
<dbReference type="EMBL" id="BBMN01000003">
    <property type="protein sequence ID" value="GAL04064.1"/>
    <property type="molecule type" value="Genomic_DNA"/>
</dbReference>
<comment type="caution">
    <text evidence="5">The sequence shown here is derived from an EMBL/GenBank/DDBJ whole genome shotgun (WGS) entry which is preliminary data.</text>
</comment>
<evidence type="ECO:0000256" key="1">
    <source>
        <dbReference type="ARBA" id="ARBA00023015"/>
    </source>
</evidence>
<dbReference type="InterPro" id="IPR020449">
    <property type="entry name" value="Tscrpt_reg_AraC-type_HTH"/>
</dbReference>
<accession>A0A090QQH7</accession>
<dbReference type="AlphaFoldDB" id="A0A090QQH7"/>
<dbReference type="eggNOG" id="COG4977">
    <property type="taxonomic scope" value="Bacteria"/>
</dbReference>
<dbReference type="PROSITE" id="PS00041">
    <property type="entry name" value="HTH_ARAC_FAMILY_1"/>
    <property type="match status" value="1"/>
</dbReference>
<dbReference type="SUPFAM" id="SSF46689">
    <property type="entry name" value="Homeodomain-like"/>
    <property type="match status" value="2"/>
</dbReference>
<evidence type="ECO:0000313" key="5">
    <source>
        <dbReference type="EMBL" id="GAL04064.1"/>
    </source>
</evidence>
<dbReference type="GO" id="GO:0003700">
    <property type="term" value="F:DNA-binding transcription factor activity"/>
    <property type="evidence" value="ECO:0007669"/>
    <property type="project" value="InterPro"/>
</dbReference>
<dbReference type="PANTHER" id="PTHR43280:SF2">
    <property type="entry name" value="HTH-TYPE TRANSCRIPTIONAL REGULATOR EXSA"/>
    <property type="match status" value="1"/>
</dbReference>
<dbReference type="Pfam" id="PF01965">
    <property type="entry name" value="DJ-1_PfpI"/>
    <property type="match status" value="1"/>
</dbReference>
<dbReference type="PRINTS" id="PR00032">
    <property type="entry name" value="HTHARAC"/>
</dbReference>
<evidence type="ECO:0000313" key="6">
    <source>
        <dbReference type="Proteomes" id="UP000029227"/>
    </source>
</evidence>
<dbReference type="CDD" id="cd03136">
    <property type="entry name" value="GATase1_AraC_ArgR_like"/>
    <property type="match status" value="1"/>
</dbReference>